<organism evidence="1">
    <name type="scientific">Candidatus Kentrum sp. LPFa</name>
    <dbReference type="NCBI Taxonomy" id="2126335"/>
    <lineage>
        <taxon>Bacteria</taxon>
        <taxon>Pseudomonadati</taxon>
        <taxon>Pseudomonadota</taxon>
        <taxon>Gammaproteobacteria</taxon>
        <taxon>Candidatus Kentrum</taxon>
    </lineage>
</organism>
<name>A0A450VX60_9GAMM</name>
<gene>
    <name evidence="1" type="ORF">BECKLPF1236B_GA0070989_100828</name>
</gene>
<reference evidence="1" key="1">
    <citation type="submission" date="2019-02" db="EMBL/GenBank/DDBJ databases">
        <authorList>
            <person name="Gruber-Vodicka R. H."/>
            <person name="Seah K. B. B."/>
        </authorList>
    </citation>
    <scope>NUCLEOTIDE SEQUENCE</scope>
    <source>
        <strain evidence="1">BECK_S313</strain>
    </source>
</reference>
<dbReference type="EMBL" id="CAADFK010000008">
    <property type="protein sequence ID" value="VFK09398.1"/>
    <property type="molecule type" value="Genomic_DNA"/>
</dbReference>
<protein>
    <submittedName>
        <fullName evidence="1">Uncharacterized protein</fullName>
    </submittedName>
</protein>
<evidence type="ECO:0000313" key="1">
    <source>
        <dbReference type="EMBL" id="VFK09398.1"/>
    </source>
</evidence>
<accession>A0A450VX60</accession>
<proteinExistence type="predicted"/>
<sequence>MKNRYPIILIALFISVFTEVYAKNNNIDVITDSIIKVCDKPEKAGSYWDIRVKSDGDAAIKLKSEDLNIAGEVDFSKMEWDGIRRTIEDSKDYRACAKELTPLFIERFKPVIEEQKTKEPSKRTLGGVKWQQFGAGISVTLDACEKKAGAVTCYFTTRVEDADAEFIIRKESAMYDQAGYKFHSNYASIANFDGELGRNDWITGELIKGLDTKVLIRFGNVRPETVAVSKVMIKSEVEINGSYKKPAFEFRNVKIRLDME</sequence>
<dbReference type="AlphaFoldDB" id="A0A450VX60"/>